<dbReference type="Proteomes" id="UP001454036">
    <property type="component" value="Unassembled WGS sequence"/>
</dbReference>
<keyword evidence="3" id="KW-1185">Reference proteome</keyword>
<accession>A0AAV3P0M1</accession>
<name>A0AAV3P0M1_LITER</name>
<dbReference type="EMBL" id="BAABME010015900">
    <property type="protein sequence ID" value="GAA0143547.1"/>
    <property type="molecule type" value="Genomic_DNA"/>
</dbReference>
<proteinExistence type="predicted"/>
<feature type="compositionally biased region" description="Basic and acidic residues" evidence="1">
    <location>
        <begin position="73"/>
        <end position="85"/>
    </location>
</feature>
<evidence type="ECO:0000256" key="1">
    <source>
        <dbReference type="SAM" id="MobiDB-lite"/>
    </source>
</evidence>
<feature type="compositionally biased region" description="Basic and acidic residues" evidence="1">
    <location>
        <begin position="48"/>
        <end position="64"/>
    </location>
</feature>
<evidence type="ECO:0000313" key="3">
    <source>
        <dbReference type="Proteomes" id="UP001454036"/>
    </source>
</evidence>
<organism evidence="2 3">
    <name type="scientific">Lithospermum erythrorhizon</name>
    <name type="common">Purple gromwell</name>
    <name type="synonym">Lithospermum officinale var. erythrorhizon</name>
    <dbReference type="NCBI Taxonomy" id="34254"/>
    <lineage>
        <taxon>Eukaryota</taxon>
        <taxon>Viridiplantae</taxon>
        <taxon>Streptophyta</taxon>
        <taxon>Embryophyta</taxon>
        <taxon>Tracheophyta</taxon>
        <taxon>Spermatophyta</taxon>
        <taxon>Magnoliopsida</taxon>
        <taxon>eudicotyledons</taxon>
        <taxon>Gunneridae</taxon>
        <taxon>Pentapetalae</taxon>
        <taxon>asterids</taxon>
        <taxon>lamiids</taxon>
        <taxon>Boraginales</taxon>
        <taxon>Boraginaceae</taxon>
        <taxon>Boraginoideae</taxon>
        <taxon>Lithospermeae</taxon>
        <taxon>Lithospermum</taxon>
    </lineage>
</organism>
<reference evidence="2 3" key="1">
    <citation type="submission" date="2024-01" db="EMBL/GenBank/DDBJ databases">
        <title>The complete chloroplast genome sequence of Lithospermum erythrorhizon: insights into the phylogenetic relationship among Boraginaceae species and the maternal lineages of purple gromwells.</title>
        <authorList>
            <person name="Okada T."/>
            <person name="Watanabe K."/>
        </authorList>
    </citation>
    <scope>NUCLEOTIDE SEQUENCE [LARGE SCALE GENOMIC DNA]</scope>
</reference>
<feature type="compositionally biased region" description="Polar residues" evidence="1">
    <location>
        <begin position="101"/>
        <end position="110"/>
    </location>
</feature>
<evidence type="ECO:0000313" key="2">
    <source>
        <dbReference type="EMBL" id="GAA0143547.1"/>
    </source>
</evidence>
<gene>
    <name evidence="2" type="ORF">LIER_35761</name>
</gene>
<feature type="region of interest" description="Disordered" evidence="1">
    <location>
        <begin position="43"/>
        <end position="110"/>
    </location>
</feature>
<comment type="caution">
    <text evidence="2">The sequence shown here is derived from an EMBL/GenBank/DDBJ whole genome shotgun (WGS) entry which is preliminary data.</text>
</comment>
<dbReference type="AlphaFoldDB" id="A0AAV3P0M1"/>
<protein>
    <submittedName>
        <fullName evidence="2">Uncharacterized protein</fullName>
    </submittedName>
</protein>
<sequence>MCAQHTQLMSQTSSLILKTTAGWCELCDLYLMLQLGRQLLERCPSSNKENKQPKGDRVNVDKKLSKTTSLHSTKRDTKGEGDHTPQRYPRQLQRYLRASLPPSQMKTCQK</sequence>
<feature type="compositionally biased region" description="Low complexity" evidence="1">
    <location>
        <begin position="86"/>
        <end position="97"/>
    </location>
</feature>